<evidence type="ECO:0000313" key="3">
    <source>
        <dbReference type="Proteomes" id="UP001140949"/>
    </source>
</evidence>
<comment type="caution">
    <text evidence="2">The sequence shown here is derived from an EMBL/GenBank/DDBJ whole genome shotgun (WGS) entry which is preliminary data.</text>
</comment>
<proteinExistence type="predicted"/>
<reference evidence="2" key="2">
    <citation type="submission" date="2023-04" db="EMBL/GenBank/DDBJ databases">
        <authorList>
            <person name="Bruccoleri R.E."/>
            <person name="Oakeley E.J."/>
            <person name="Faust A.-M."/>
            <person name="Dessus-Babus S."/>
            <person name="Altorfer M."/>
            <person name="Burckhardt D."/>
            <person name="Oertli M."/>
            <person name="Naumann U."/>
            <person name="Petersen F."/>
            <person name="Wong J."/>
        </authorList>
    </citation>
    <scope>NUCLEOTIDE SEQUENCE</scope>
    <source>
        <strain evidence="2">GSM-AAB239-AS_SAM_17_03QT</strain>
        <tissue evidence="2">Leaf</tissue>
    </source>
</reference>
<gene>
    <name evidence="2" type="ORF">M6B38_191640</name>
</gene>
<name>A0AAX6EFM5_IRIPA</name>
<protein>
    <submittedName>
        <fullName evidence="2">Glycosyltransferase STELLO2 isoform X2</fullName>
    </submittedName>
</protein>
<evidence type="ECO:0000313" key="2">
    <source>
        <dbReference type="EMBL" id="KAJ6802805.1"/>
    </source>
</evidence>
<organism evidence="2 3">
    <name type="scientific">Iris pallida</name>
    <name type="common">Sweet iris</name>
    <dbReference type="NCBI Taxonomy" id="29817"/>
    <lineage>
        <taxon>Eukaryota</taxon>
        <taxon>Viridiplantae</taxon>
        <taxon>Streptophyta</taxon>
        <taxon>Embryophyta</taxon>
        <taxon>Tracheophyta</taxon>
        <taxon>Spermatophyta</taxon>
        <taxon>Magnoliopsida</taxon>
        <taxon>Liliopsida</taxon>
        <taxon>Asparagales</taxon>
        <taxon>Iridaceae</taxon>
        <taxon>Iridoideae</taxon>
        <taxon>Irideae</taxon>
        <taxon>Iris</taxon>
    </lineage>
</organism>
<reference evidence="2" key="1">
    <citation type="journal article" date="2023" name="GigaByte">
        <title>Genome assembly of the bearded iris, Iris pallida Lam.</title>
        <authorList>
            <person name="Bruccoleri R.E."/>
            <person name="Oakeley E.J."/>
            <person name="Faust A.M.E."/>
            <person name="Altorfer M."/>
            <person name="Dessus-Babus S."/>
            <person name="Burckhardt D."/>
            <person name="Oertli M."/>
            <person name="Naumann U."/>
            <person name="Petersen F."/>
            <person name="Wong J."/>
        </authorList>
    </citation>
    <scope>NUCLEOTIDE SEQUENCE</scope>
    <source>
        <strain evidence="2">GSM-AAB239-AS_SAM_17_03QT</strain>
    </source>
</reference>
<evidence type="ECO:0000256" key="1">
    <source>
        <dbReference type="SAM" id="MobiDB-lite"/>
    </source>
</evidence>
<feature type="compositionally biased region" description="Pro residues" evidence="1">
    <location>
        <begin position="103"/>
        <end position="122"/>
    </location>
</feature>
<dbReference type="AlphaFoldDB" id="A0AAX6EFM5"/>
<keyword evidence="3" id="KW-1185">Reference proteome</keyword>
<dbReference type="PRINTS" id="PR01217">
    <property type="entry name" value="PRICHEXTENSN"/>
</dbReference>
<accession>A0AAX6EFM5</accession>
<sequence length="213" mass="23154">MLVQHRPAAPKPSAIASSPLVDQASSFLNDNFSRVVLALLLRRPPLLRELQRDPPPLPPPPPSPASPDSRTGSSSPSATPAPLPAGPSGAPSSSPSTSSPASPTAPPPTSPTPPAPASPPATSPQRRDLRREAVHPAGAFQRPPGRRLRLLLHQEVRSRNRRLSTSGSTRTRPRWRCRRAPWCRSTRSIRCSTRRRSGRWCCPCRSARWLRTS</sequence>
<feature type="compositionally biased region" description="Low complexity" evidence="1">
    <location>
        <begin position="86"/>
        <end position="102"/>
    </location>
</feature>
<feature type="compositionally biased region" description="Pro residues" evidence="1">
    <location>
        <begin position="53"/>
        <end position="65"/>
    </location>
</feature>
<feature type="compositionally biased region" description="Low complexity" evidence="1">
    <location>
        <begin position="66"/>
        <end position="78"/>
    </location>
</feature>
<dbReference type="Proteomes" id="UP001140949">
    <property type="component" value="Unassembled WGS sequence"/>
</dbReference>
<feature type="region of interest" description="Disordered" evidence="1">
    <location>
        <begin position="49"/>
        <end position="129"/>
    </location>
</feature>
<dbReference type="EMBL" id="JANAVB010037018">
    <property type="protein sequence ID" value="KAJ6802805.1"/>
    <property type="molecule type" value="Genomic_DNA"/>
</dbReference>